<feature type="transmembrane region" description="Helical" evidence="1">
    <location>
        <begin position="254"/>
        <end position="272"/>
    </location>
</feature>
<comment type="caution">
    <text evidence="3">The sequence shown here is derived from an EMBL/GenBank/DDBJ whole genome shotgun (WGS) entry which is preliminary data.</text>
</comment>
<dbReference type="Pfam" id="PF01757">
    <property type="entry name" value="Acyl_transf_3"/>
    <property type="match status" value="1"/>
</dbReference>
<dbReference type="EMBL" id="JAIMJA010000005">
    <property type="protein sequence ID" value="MCE2594384.1"/>
    <property type="molecule type" value="Genomic_DNA"/>
</dbReference>
<feature type="transmembrane region" description="Helical" evidence="1">
    <location>
        <begin position="84"/>
        <end position="101"/>
    </location>
</feature>
<name>A0ABS8W5X4_9GAMM</name>
<sequence>MYQVSKVESLNGIRGFAVLLVLLSHASNVGLSLHPALSFSGAGRYGVFLFFVLSAFLLTRQFIEYQPTREQLWPWVKRYLLRRLIRIYPLFVAALLTYWLITHLHLGLRLEVISLDDVVAAIFLLDGKDIFWTIPVEFQYYFLLPIAYLLLNKITSIWRTSVILMVFSVAWWLLFPPEYVANLLPFLPIFVLGSGCAFLSHQLTEYLNHHPGRFLRLALNALALASLSAFFLLTPGFYNQLFSAEVVRTEFHEQFMLLALVSCVLVVSVVHGNGIVKKVMESRLLIFWGNVSFSAYLGHMIVLAFCRKLTLAVEFKLLIFLFLTSGLSYLSFKFFELPLSKPKNFKKIAFVFSSLRLNNKKSS</sequence>
<evidence type="ECO:0000313" key="4">
    <source>
        <dbReference type="Proteomes" id="UP001201273"/>
    </source>
</evidence>
<feature type="domain" description="Acyltransferase 3" evidence="2">
    <location>
        <begin position="8"/>
        <end position="324"/>
    </location>
</feature>
<evidence type="ECO:0000256" key="1">
    <source>
        <dbReference type="SAM" id="Phobius"/>
    </source>
</evidence>
<dbReference type="InterPro" id="IPR002656">
    <property type="entry name" value="Acyl_transf_3_dom"/>
</dbReference>
<reference evidence="3 4" key="1">
    <citation type="journal article" date="2022" name="Environ. Microbiol. Rep.">
        <title>Eco-phylogenetic analyses reveal divergent evolution of vitamin B12 metabolism in the marine bacterial family 'Psychromonadaceae'.</title>
        <authorList>
            <person name="Jin X."/>
            <person name="Yang Y."/>
            <person name="Cao H."/>
            <person name="Gao B."/>
            <person name="Zhao Z."/>
        </authorList>
    </citation>
    <scope>NUCLEOTIDE SEQUENCE [LARGE SCALE GENOMIC DNA]</scope>
    <source>
        <strain evidence="3 4">MKS20</strain>
    </source>
</reference>
<keyword evidence="3" id="KW-0012">Acyltransferase</keyword>
<feature type="transmembrane region" description="Helical" evidence="1">
    <location>
        <begin position="45"/>
        <end position="63"/>
    </location>
</feature>
<accession>A0ABS8W5X4</accession>
<feature type="transmembrane region" description="Helical" evidence="1">
    <location>
        <begin position="130"/>
        <end position="150"/>
    </location>
</feature>
<dbReference type="PANTHER" id="PTHR23028">
    <property type="entry name" value="ACETYLTRANSFERASE"/>
    <property type="match status" value="1"/>
</dbReference>
<keyword evidence="1" id="KW-1133">Transmembrane helix</keyword>
<keyword evidence="3" id="KW-0808">Transferase</keyword>
<dbReference type="PANTHER" id="PTHR23028:SF53">
    <property type="entry name" value="ACYL_TRANSF_3 DOMAIN-CONTAINING PROTEIN"/>
    <property type="match status" value="1"/>
</dbReference>
<feature type="transmembrane region" description="Helical" evidence="1">
    <location>
        <begin position="317"/>
        <end position="335"/>
    </location>
</feature>
<evidence type="ECO:0000259" key="2">
    <source>
        <dbReference type="Pfam" id="PF01757"/>
    </source>
</evidence>
<keyword evidence="1" id="KW-0472">Membrane</keyword>
<feature type="transmembrane region" description="Helical" evidence="1">
    <location>
        <begin position="213"/>
        <end position="234"/>
    </location>
</feature>
<feature type="transmembrane region" description="Helical" evidence="1">
    <location>
        <begin position="284"/>
        <end position="305"/>
    </location>
</feature>
<keyword evidence="4" id="KW-1185">Reference proteome</keyword>
<dbReference type="InterPro" id="IPR050879">
    <property type="entry name" value="Acyltransferase_3"/>
</dbReference>
<organism evidence="3 4">
    <name type="scientific">Motilimonas cestriensis</name>
    <dbReference type="NCBI Taxonomy" id="2742685"/>
    <lineage>
        <taxon>Bacteria</taxon>
        <taxon>Pseudomonadati</taxon>
        <taxon>Pseudomonadota</taxon>
        <taxon>Gammaproteobacteria</taxon>
        <taxon>Alteromonadales</taxon>
        <taxon>Alteromonadales genera incertae sedis</taxon>
        <taxon>Motilimonas</taxon>
    </lineage>
</organism>
<feature type="transmembrane region" description="Helical" evidence="1">
    <location>
        <begin position="180"/>
        <end position="201"/>
    </location>
</feature>
<dbReference type="Proteomes" id="UP001201273">
    <property type="component" value="Unassembled WGS sequence"/>
</dbReference>
<dbReference type="RefSeq" id="WP_233051925.1">
    <property type="nucleotide sequence ID" value="NZ_JAIMJA010000005.1"/>
</dbReference>
<feature type="transmembrane region" description="Helical" evidence="1">
    <location>
        <begin position="12"/>
        <end position="33"/>
    </location>
</feature>
<feature type="transmembrane region" description="Helical" evidence="1">
    <location>
        <begin position="157"/>
        <end position="174"/>
    </location>
</feature>
<gene>
    <name evidence="3" type="ORF">K6Y31_06110</name>
</gene>
<evidence type="ECO:0000313" key="3">
    <source>
        <dbReference type="EMBL" id="MCE2594384.1"/>
    </source>
</evidence>
<dbReference type="GO" id="GO:0016746">
    <property type="term" value="F:acyltransferase activity"/>
    <property type="evidence" value="ECO:0007669"/>
    <property type="project" value="UniProtKB-KW"/>
</dbReference>
<proteinExistence type="predicted"/>
<protein>
    <submittedName>
        <fullName evidence="3">Acyltransferase</fullName>
    </submittedName>
</protein>
<keyword evidence="1" id="KW-0812">Transmembrane</keyword>